<dbReference type="NCBIfam" id="TIGR01167">
    <property type="entry name" value="LPXTG_anchor"/>
    <property type="match status" value="1"/>
</dbReference>
<keyword evidence="5" id="KW-1133">Transmembrane helix</keyword>
<feature type="signal peptide" evidence="6">
    <location>
        <begin position="1"/>
        <end position="29"/>
    </location>
</feature>
<evidence type="ECO:0000256" key="1">
    <source>
        <dbReference type="ARBA" id="ARBA00022512"/>
    </source>
</evidence>
<feature type="transmembrane region" description="Helical" evidence="5">
    <location>
        <begin position="448"/>
        <end position="466"/>
    </location>
</feature>
<name>E6LY59_9ACTO</name>
<comment type="caution">
    <text evidence="8">The sequence shown here is derived from an EMBL/GenBank/DDBJ whole genome shotgun (WGS) entry which is preliminary data.</text>
</comment>
<accession>E6LY59</accession>
<evidence type="ECO:0000256" key="4">
    <source>
        <dbReference type="ARBA" id="ARBA00023088"/>
    </source>
</evidence>
<evidence type="ECO:0000256" key="2">
    <source>
        <dbReference type="ARBA" id="ARBA00022525"/>
    </source>
</evidence>
<organism evidence="8 9">
    <name type="scientific">Mobiluncus curtisii ATCC 51333</name>
    <dbReference type="NCBI Taxonomy" id="887326"/>
    <lineage>
        <taxon>Bacteria</taxon>
        <taxon>Bacillati</taxon>
        <taxon>Actinomycetota</taxon>
        <taxon>Actinomycetes</taxon>
        <taxon>Actinomycetales</taxon>
        <taxon>Actinomycetaceae</taxon>
        <taxon>Mobiluncus</taxon>
    </lineage>
</organism>
<sequence>MLRNRLFAMVSFASLVVEGGVASAPAAFADELSLDQEAAPVALTSSAAEPQGALETQETREPATKVWSQDSAAEGSSLQVSDIAPASVSSVSAAAPTVKPLKIALFNINLTKARMDSPSLEAAQAPDSGLSCGSKEATPTYQVRVKGGGNGSFTGNVRLSVYNPKTPLHVVRSIESDGADCKFASTNSDSLPLYLSSMFYAQPVFTCSMDYGHKTARAVLRDESGNLLSQATKEATFFSPEYTFEADPELPGFPKTVSNVDFETMNVTVPTVALKQEDQNVTQNFVLKNARGNVVSSVEADATIPGYESMNCLADSSPAQIESVPPVRGEIPTESRVVPSVPSVIPSVPSVVTPPLPALVPPTSSTTTLPAPLVAGMTETPQDPMNPAESGASLLTPLVAGVTESPHAPSAANSPVAMQTSTPAAPVLAGTDSPTPALARTGQAAQTVSLVAGLTAFAGAWLLVLARRRQEN</sequence>
<evidence type="ECO:0000259" key="7">
    <source>
        <dbReference type="Pfam" id="PF00746"/>
    </source>
</evidence>
<proteinExistence type="predicted"/>
<protein>
    <submittedName>
        <fullName evidence="8">LPXTG-motif cell wall anchor domain protein</fullName>
    </submittedName>
</protein>
<feature type="chain" id="PRO_5003208065" evidence="6">
    <location>
        <begin position="30"/>
        <end position="472"/>
    </location>
</feature>
<gene>
    <name evidence="8" type="ORF">HMPREF0388_0796</name>
</gene>
<dbReference type="Pfam" id="PF00746">
    <property type="entry name" value="Gram_pos_anchor"/>
    <property type="match status" value="1"/>
</dbReference>
<evidence type="ECO:0000256" key="6">
    <source>
        <dbReference type="SAM" id="SignalP"/>
    </source>
</evidence>
<evidence type="ECO:0000313" key="9">
    <source>
        <dbReference type="Proteomes" id="UP000005573"/>
    </source>
</evidence>
<keyword evidence="5" id="KW-0812">Transmembrane</keyword>
<dbReference type="Proteomes" id="UP000005573">
    <property type="component" value="Unassembled WGS sequence"/>
</dbReference>
<evidence type="ECO:0000256" key="5">
    <source>
        <dbReference type="SAM" id="Phobius"/>
    </source>
</evidence>
<keyword evidence="5" id="KW-0472">Membrane</keyword>
<evidence type="ECO:0000256" key="3">
    <source>
        <dbReference type="ARBA" id="ARBA00022729"/>
    </source>
</evidence>
<keyword evidence="4" id="KW-0572">Peptidoglycan-anchor</keyword>
<keyword evidence="1" id="KW-0134">Cell wall</keyword>
<reference evidence="8 9" key="1">
    <citation type="submission" date="2010-12" db="EMBL/GenBank/DDBJ databases">
        <authorList>
            <person name="Muzny D."/>
            <person name="Qin X."/>
            <person name="Deng J."/>
            <person name="Jiang H."/>
            <person name="Liu Y."/>
            <person name="Qu J."/>
            <person name="Song X.-Z."/>
            <person name="Zhang L."/>
            <person name="Thornton R."/>
            <person name="Coyle M."/>
            <person name="Francisco L."/>
            <person name="Jackson L."/>
            <person name="Javaid M."/>
            <person name="Korchina V."/>
            <person name="Kovar C."/>
            <person name="Mata R."/>
            <person name="Mathew T."/>
            <person name="Ngo R."/>
            <person name="Nguyen L."/>
            <person name="Nguyen N."/>
            <person name="Okwuonu G."/>
            <person name="Ongeri F."/>
            <person name="Pham C."/>
            <person name="Simmons D."/>
            <person name="Wilczek-Boney K."/>
            <person name="Hale W."/>
            <person name="Jakkamsetti A."/>
            <person name="Pham P."/>
            <person name="Ruth R."/>
            <person name="San Lucas F."/>
            <person name="Warren J."/>
            <person name="Zhang J."/>
            <person name="Zhao Z."/>
            <person name="Zhou C."/>
            <person name="Zhu D."/>
            <person name="Lee S."/>
            <person name="Bess C."/>
            <person name="Blankenburg K."/>
            <person name="Forbes L."/>
            <person name="Fu Q."/>
            <person name="Gubbala S."/>
            <person name="Hirani K."/>
            <person name="Jayaseelan J.C."/>
            <person name="Lara F."/>
            <person name="Munidasa M."/>
            <person name="Palculict T."/>
            <person name="Patil S."/>
            <person name="Pu L.-L."/>
            <person name="Saada N."/>
            <person name="Tang L."/>
            <person name="Weissenberger G."/>
            <person name="Zhu Y."/>
            <person name="Hemphill L."/>
            <person name="Shang Y."/>
            <person name="Youmans B."/>
            <person name="Ayvaz T."/>
            <person name="Ross M."/>
            <person name="Santibanez J."/>
            <person name="Aqrawi P."/>
            <person name="Gross S."/>
            <person name="Joshi V."/>
            <person name="Fowler G."/>
            <person name="Nazareth L."/>
            <person name="Reid J."/>
            <person name="Worley K."/>
            <person name="Petrosino J."/>
            <person name="Highlander S."/>
            <person name="Gibbs R."/>
        </authorList>
    </citation>
    <scope>NUCLEOTIDE SEQUENCE [LARGE SCALE GENOMIC DNA]</scope>
    <source>
        <strain evidence="8 9">ATCC 51333</strain>
    </source>
</reference>
<dbReference type="RefSeq" id="WP_004009225.1">
    <property type="nucleotide sequence ID" value="NZ_GL622340.1"/>
</dbReference>
<dbReference type="InterPro" id="IPR019931">
    <property type="entry name" value="LPXTG_anchor"/>
</dbReference>
<dbReference type="AlphaFoldDB" id="E6LY59"/>
<dbReference type="EMBL" id="AEPY01000005">
    <property type="protein sequence ID" value="EFU80273.1"/>
    <property type="molecule type" value="Genomic_DNA"/>
</dbReference>
<keyword evidence="2" id="KW-0964">Secreted</keyword>
<evidence type="ECO:0000313" key="8">
    <source>
        <dbReference type="EMBL" id="EFU80273.1"/>
    </source>
</evidence>
<feature type="domain" description="Gram-positive cocci surface proteins LPxTG" evidence="7">
    <location>
        <begin position="441"/>
        <end position="472"/>
    </location>
</feature>
<dbReference type="HOGENOM" id="CLU_578485_0_0_11"/>
<keyword evidence="3 6" id="KW-0732">Signal</keyword>